<keyword evidence="1" id="KW-1133">Transmembrane helix</keyword>
<keyword evidence="3" id="KW-1185">Reference proteome</keyword>
<feature type="transmembrane region" description="Helical" evidence="1">
    <location>
        <begin position="48"/>
        <end position="69"/>
    </location>
</feature>
<dbReference type="RefSeq" id="YP_009011752.1">
    <property type="nucleotide sequence ID" value="NC_023688.1"/>
</dbReference>
<keyword evidence="1" id="KW-0472">Membrane</keyword>
<proteinExistence type="predicted"/>
<evidence type="ECO:0000256" key="1">
    <source>
        <dbReference type="SAM" id="Phobius"/>
    </source>
</evidence>
<dbReference type="Proteomes" id="UP000008726">
    <property type="component" value="Segment"/>
</dbReference>
<gene>
    <name evidence="2" type="ORF">PX29p325</name>
</gene>
<accession>E5DQQ6</accession>
<evidence type="ECO:0000313" key="2">
    <source>
        <dbReference type="EMBL" id="ADQ53042.1"/>
    </source>
</evidence>
<name>E5DQQ6_9CAUD</name>
<feature type="transmembrane region" description="Helical" evidence="1">
    <location>
        <begin position="21"/>
        <end position="42"/>
    </location>
</feature>
<dbReference type="KEGG" id="vg:18560248"/>
<sequence>MLLATRLNRAMKQEQIEWQSLARGFGVFGIVIVACNVLAMLTDGKTEWVLSFKMWCSLLMLATLVKSYVLESKRYLIGKNFKHILIFDYLCRESNGKEISDEVADKYLRMTDDERSNINKKLNVQLLLSYMIAATIFLSF</sequence>
<dbReference type="OrthoDB" id="21196at10239"/>
<reference evidence="2 3" key="1">
    <citation type="journal article" date="2010" name="Virol. J.">
        <title>Genomes of the T4-related bacteriophages as windows on microbial genome evolution.</title>
        <authorList>
            <person name="Petrov V.M."/>
            <person name="Ratnayaka S."/>
            <person name="Nolan J.M."/>
            <person name="Miller E.S."/>
            <person name="Karam J.D."/>
        </authorList>
    </citation>
    <scope>NUCLEOTIDE SEQUENCE [LARGE SCALE GENOMIC DNA]</scope>
</reference>
<evidence type="ECO:0000313" key="3">
    <source>
        <dbReference type="Proteomes" id="UP000008726"/>
    </source>
</evidence>
<keyword evidence="1" id="KW-0812">Transmembrane</keyword>
<dbReference type="PROSITE" id="PS51257">
    <property type="entry name" value="PROKAR_LIPOPROTEIN"/>
    <property type="match status" value="1"/>
</dbReference>
<feature type="transmembrane region" description="Helical" evidence="1">
    <location>
        <begin position="122"/>
        <end position="139"/>
    </location>
</feature>
<protein>
    <submittedName>
        <fullName evidence="2">Uncharacterized protein</fullName>
    </submittedName>
</protein>
<organism evidence="2 3">
    <name type="scientific">Aeromonas phage PX29</name>
    <dbReference type="NCBI Taxonomy" id="926067"/>
    <lineage>
        <taxon>Viruses</taxon>
        <taxon>Duplodnaviria</taxon>
        <taxon>Heunggongvirae</taxon>
        <taxon>Uroviricota</taxon>
        <taxon>Caudoviricetes</taxon>
        <taxon>Pantevenvirales</taxon>
        <taxon>Straboviridae</taxon>
        <taxon>Angelvirus</taxon>
        <taxon>Angelvirus px29</taxon>
    </lineage>
</organism>
<dbReference type="EMBL" id="GU396103">
    <property type="protein sequence ID" value="ADQ53042.1"/>
    <property type="molecule type" value="Genomic_DNA"/>
</dbReference>
<dbReference type="GeneID" id="18560248"/>